<dbReference type="InterPro" id="IPR029063">
    <property type="entry name" value="SAM-dependent_MTases_sf"/>
</dbReference>
<dbReference type="Proteomes" id="UP000186817">
    <property type="component" value="Unassembled WGS sequence"/>
</dbReference>
<dbReference type="AlphaFoldDB" id="A0A1Q9CDK8"/>
<reference evidence="3 4" key="1">
    <citation type="submission" date="2016-02" db="EMBL/GenBank/DDBJ databases">
        <title>Genome analysis of coral dinoflagellate symbionts highlights evolutionary adaptations to a symbiotic lifestyle.</title>
        <authorList>
            <person name="Aranda M."/>
            <person name="Li Y."/>
            <person name="Liew Y.J."/>
            <person name="Baumgarten S."/>
            <person name="Simakov O."/>
            <person name="Wilson M."/>
            <person name="Piel J."/>
            <person name="Ashoor H."/>
            <person name="Bougouffa S."/>
            <person name="Bajic V.B."/>
            <person name="Ryu T."/>
            <person name="Ravasi T."/>
            <person name="Bayer T."/>
            <person name="Micklem G."/>
            <person name="Kim H."/>
            <person name="Bhak J."/>
            <person name="Lajeunesse T.C."/>
            <person name="Voolstra C.R."/>
        </authorList>
    </citation>
    <scope>NUCLEOTIDE SEQUENCE [LARGE SCALE GENOMIC DNA]</scope>
    <source>
        <strain evidence="3 4">CCMP2467</strain>
    </source>
</reference>
<feature type="region of interest" description="Disordered" evidence="1">
    <location>
        <begin position="101"/>
        <end position="125"/>
    </location>
</feature>
<dbReference type="CDD" id="cd02440">
    <property type="entry name" value="AdoMet_MTases"/>
    <property type="match status" value="1"/>
</dbReference>
<protein>
    <submittedName>
        <fullName evidence="3">50S ribosomal protein L3 glutamine methyltransferase</fullName>
    </submittedName>
</protein>
<dbReference type="EMBL" id="LSRX01001325">
    <property type="protein sequence ID" value="OLP80986.1"/>
    <property type="molecule type" value="Genomic_DNA"/>
</dbReference>
<dbReference type="GO" id="GO:0005739">
    <property type="term" value="C:mitochondrion"/>
    <property type="evidence" value="ECO:0007669"/>
    <property type="project" value="TreeGrafter"/>
</dbReference>
<keyword evidence="3" id="KW-0689">Ribosomal protein</keyword>
<sequence length="507" mass="55954">MRVHVQDVFCTTIHPSFISANEMQTSNARDTRTRAVWRSVEFPLSLTDTEHRGGDTRTRDTRTRAVWRSVEFPLSLTDTEHRGGDTRRHPDACPVEFPLSLTDSERRGGDTRRHPDACPVEFPLSLTDSEHRGGDTWRHLDACPVEFPLSLTDSEHRGGDTWRHLDACPVEFPHPDARPVEFPLSLTDPDARHPDACPVEFPLSLTDSEDARHLDLDACPVEFPLSLTDSTRALAGLIAVGVEHQQWMGCGLVLPKKRLNATVAAPELEEVLGSGLIADLQKLGILWRPAPQSGWQSTVQLAPVDLQKPFARVSMFFFVDWDELRPWHQVMTVTIDSYALLRAQALLPLQAAPKRVLDLCAGSGVQGLYAAKRFAAAATLVDLNPRAVRFAKANVLLNQVSKVTLHHGNLFEALPNRCRDEIARYSPMLDCSHGLFDLILANPPYVPSTGGGQMFVSGGDRGEDVTAQILRGAPKDGLIGRVPRHVAGATRPDSVVQLGPQMIPELL</sequence>
<feature type="compositionally biased region" description="Basic and acidic residues" evidence="1">
    <location>
        <begin position="103"/>
        <end position="116"/>
    </location>
</feature>
<name>A0A1Q9CDK8_SYMMI</name>
<evidence type="ECO:0000313" key="3">
    <source>
        <dbReference type="EMBL" id="OLP80986.1"/>
    </source>
</evidence>
<dbReference type="PANTHER" id="PTHR18895">
    <property type="entry name" value="HEMK METHYLTRANSFERASE"/>
    <property type="match status" value="1"/>
</dbReference>
<dbReference type="SUPFAM" id="SSF53335">
    <property type="entry name" value="S-adenosyl-L-methionine-dependent methyltransferases"/>
    <property type="match status" value="1"/>
</dbReference>
<keyword evidence="3" id="KW-0808">Transferase</keyword>
<organism evidence="3 4">
    <name type="scientific">Symbiodinium microadriaticum</name>
    <name type="common">Dinoflagellate</name>
    <name type="synonym">Zooxanthella microadriatica</name>
    <dbReference type="NCBI Taxonomy" id="2951"/>
    <lineage>
        <taxon>Eukaryota</taxon>
        <taxon>Sar</taxon>
        <taxon>Alveolata</taxon>
        <taxon>Dinophyceae</taxon>
        <taxon>Suessiales</taxon>
        <taxon>Symbiodiniaceae</taxon>
        <taxon>Symbiodinium</taxon>
    </lineage>
</organism>
<evidence type="ECO:0000313" key="4">
    <source>
        <dbReference type="Proteomes" id="UP000186817"/>
    </source>
</evidence>
<accession>A0A1Q9CDK8</accession>
<dbReference type="Gene3D" id="3.40.50.150">
    <property type="entry name" value="Vaccinia Virus protein VP39"/>
    <property type="match status" value="1"/>
</dbReference>
<evidence type="ECO:0000256" key="1">
    <source>
        <dbReference type="SAM" id="MobiDB-lite"/>
    </source>
</evidence>
<evidence type="ECO:0000259" key="2">
    <source>
        <dbReference type="Pfam" id="PF05175"/>
    </source>
</evidence>
<dbReference type="InterPro" id="IPR007848">
    <property type="entry name" value="Small_mtfrase_dom"/>
</dbReference>
<dbReference type="Pfam" id="PF05175">
    <property type="entry name" value="MTS"/>
    <property type="match status" value="1"/>
</dbReference>
<keyword evidence="4" id="KW-1185">Reference proteome</keyword>
<dbReference type="GO" id="GO:0032259">
    <property type="term" value="P:methylation"/>
    <property type="evidence" value="ECO:0007669"/>
    <property type="project" value="UniProtKB-KW"/>
</dbReference>
<dbReference type="GO" id="GO:0008757">
    <property type="term" value="F:S-adenosylmethionine-dependent methyltransferase activity"/>
    <property type="evidence" value="ECO:0007669"/>
    <property type="project" value="UniProtKB-ARBA"/>
</dbReference>
<dbReference type="PROSITE" id="PS00092">
    <property type="entry name" value="N6_MTASE"/>
    <property type="match status" value="1"/>
</dbReference>
<dbReference type="GO" id="GO:0005840">
    <property type="term" value="C:ribosome"/>
    <property type="evidence" value="ECO:0007669"/>
    <property type="project" value="UniProtKB-KW"/>
</dbReference>
<gene>
    <name evidence="3" type="primary">prmB</name>
    <name evidence="3" type="ORF">AK812_SmicGene38533</name>
</gene>
<keyword evidence="3" id="KW-0489">Methyltransferase</keyword>
<proteinExistence type="predicted"/>
<dbReference type="GO" id="GO:0003676">
    <property type="term" value="F:nucleic acid binding"/>
    <property type="evidence" value="ECO:0007669"/>
    <property type="project" value="InterPro"/>
</dbReference>
<dbReference type="InterPro" id="IPR002052">
    <property type="entry name" value="DNA_methylase_N6_adenine_CS"/>
</dbReference>
<dbReference type="PANTHER" id="PTHR18895:SF74">
    <property type="entry name" value="MTRF1L RELEASE FACTOR GLUTAMINE METHYLTRANSFERASE"/>
    <property type="match status" value="1"/>
</dbReference>
<comment type="caution">
    <text evidence="3">The sequence shown here is derived from an EMBL/GenBank/DDBJ whole genome shotgun (WGS) entry which is preliminary data.</text>
</comment>
<keyword evidence="3" id="KW-0687">Ribonucleoprotein</keyword>
<dbReference type="InterPro" id="IPR050320">
    <property type="entry name" value="N5-glutamine_MTase"/>
</dbReference>
<dbReference type="OrthoDB" id="269872at2759"/>
<feature type="domain" description="Methyltransferase small" evidence="2">
    <location>
        <begin position="350"/>
        <end position="421"/>
    </location>
</feature>